<dbReference type="PANTHER" id="PTHR43124">
    <property type="entry name" value="PURINE EFFLUX PUMP PBUE"/>
    <property type="match status" value="1"/>
</dbReference>
<feature type="transmembrane region" description="Helical" evidence="6">
    <location>
        <begin position="291"/>
        <end position="313"/>
    </location>
</feature>
<accession>A0A1H9JRL8</accession>
<evidence type="ECO:0000256" key="3">
    <source>
        <dbReference type="ARBA" id="ARBA00022692"/>
    </source>
</evidence>
<feature type="transmembrane region" description="Helical" evidence="6">
    <location>
        <begin position="203"/>
        <end position="226"/>
    </location>
</feature>
<feature type="transmembrane region" description="Helical" evidence="6">
    <location>
        <begin position="72"/>
        <end position="91"/>
    </location>
</feature>
<feature type="transmembrane region" description="Helical" evidence="6">
    <location>
        <begin position="97"/>
        <end position="123"/>
    </location>
</feature>
<gene>
    <name evidence="8" type="ORF">SAMN05216195_103346</name>
</gene>
<dbReference type="CDD" id="cd17324">
    <property type="entry name" value="MFS_NepI_like"/>
    <property type="match status" value="1"/>
</dbReference>
<dbReference type="InterPro" id="IPR020846">
    <property type="entry name" value="MFS_dom"/>
</dbReference>
<keyword evidence="3 6" id="KW-0812">Transmembrane</keyword>
<dbReference type="Proteomes" id="UP000199028">
    <property type="component" value="Unassembled WGS sequence"/>
</dbReference>
<dbReference type="Gene3D" id="1.20.1250.20">
    <property type="entry name" value="MFS general substrate transporter like domains"/>
    <property type="match status" value="2"/>
</dbReference>
<evidence type="ECO:0000256" key="1">
    <source>
        <dbReference type="ARBA" id="ARBA00004651"/>
    </source>
</evidence>
<feature type="transmembrane region" description="Helical" evidence="6">
    <location>
        <begin position="161"/>
        <end position="182"/>
    </location>
</feature>
<dbReference type="Pfam" id="PF07690">
    <property type="entry name" value="MFS_1"/>
    <property type="match status" value="1"/>
</dbReference>
<dbReference type="AlphaFoldDB" id="A0A1H9JRL8"/>
<protein>
    <submittedName>
        <fullName evidence="8">MFS transporter, DHA1 family, inner membrane transport protein</fullName>
    </submittedName>
</protein>
<dbReference type="InterPro" id="IPR036259">
    <property type="entry name" value="MFS_trans_sf"/>
</dbReference>
<evidence type="ECO:0000313" key="9">
    <source>
        <dbReference type="Proteomes" id="UP000199028"/>
    </source>
</evidence>
<dbReference type="PANTHER" id="PTHR43124:SF3">
    <property type="entry name" value="CHLORAMPHENICOL EFFLUX PUMP RV0191"/>
    <property type="match status" value="1"/>
</dbReference>
<sequence length="408" mass="41444">MNTTRAMTALALGGFGIGTTEFATMGLLPQIAETFGIPDYEAGHAISLYAAGVVVGAPLIAVLGAKLPRKGMLIGLMLAVALGNGLSAAAQDKSLLLIARFVAGLPHGAFFGIAAVVAATLVAPERRGTAVARVMVGLTVANLVGVPLATAAGQQIGWRTAYLAVAVIALLTAAAIAAWVPLVPKVEGASMQAEVRAFGRPTVWFAIFTGMIGFGGMFAVYSYVAPLTTEVAGLPGGVVPWVLAVFGLGMTLGATFGGRFVDRSPTGSVFGGLVAVCVILVLFGLTATIPAFLFLFLFLLGFTIQILAAALQIRLMDASPDAPSLAASSNHSSLNVANGAGAWLGGLAIAAGWGYTSTAWVGVALSVAGLAIAVASVLYDRRALTRETTNQTRAMASAASTTVDTHPR</sequence>
<evidence type="ECO:0000256" key="4">
    <source>
        <dbReference type="ARBA" id="ARBA00022989"/>
    </source>
</evidence>
<feature type="transmembrane region" description="Helical" evidence="6">
    <location>
        <begin position="46"/>
        <end position="65"/>
    </location>
</feature>
<feature type="transmembrane region" description="Helical" evidence="6">
    <location>
        <begin position="359"/>
        <end position="379"/>
    </location>
</feature>
<reference evidence="9" key="1">
    <citation type="submission" date="2016-10" db="EMBL/GenBank/DDBJ databases">
        <authorList>
            <person name="Varghese N."/>
            <person name="Submissions S."/>
        </authorList>
    </citation>
    <scope>NUCLEOTIDE SEQUENCE [LARGE SCALE GENOMIC DNA]</scope>
    <source>
        <strain evidence="9">CGMCC 4.578</strain>
    </source>
</reference>
<dbReference type="GO" id="GO:0022857">
    <property type="term" value="F:transmembrane transporter activity"/>
    <property type="evidence" value="ECO:0007669"/>
    <property type="project" value="InterPro"/>
</dbReference>
<dbReference type="EMBL" id="FOFT01000003">
    <property type="protein sequence ID" value="SEQ89621.1"/>
    <property type="molecule type" value="Genomic_DNA"/>
</dbReference>
<evidence type="ECO:0000313" key="8">
    <source>
        <dbReference type="EMBL" id="SEQ89621.1"/>
    </source>
</evidence>
<evidence type="ECO:0000256" key="5">
    <source>
        <dbReference type="ARBA" id="ARBA00023136"/>
    </source>
</evidence>
<proteinExistence type="predicted"/>
<dbReference type="PROSITE" id="PS50850">
    <property type="entry name" value="MFS"/>
    <property type="match status" value="1"/>
</dbReference>
<comment type="subcellular location">
    <subcellularLocation>
        <location evidence="1">Cell membrane</location>
        <topology evidence="1">Multi-pass membrane protein</topology>
    </subcellularLocation>
</comment>
<dbReference type="InterPro" id="IPR011701">
    <property type="entry name" value="MFS"/>
</dbReference>
<evidence type="ECO:0000259" key="7">
    <source>
        <dbReference type="PROSITE" id="PS50850"/>
    </source>
</evidence>
<keyword evidence="9" id="KW-1185">Reference proteome</keyword>
<evidence type="ECO:0000256" key="2">
    <source>
        <dbReference type="ARBA" id="ARBA00022475"/>
    </source>
</evidence>
<dbReference type="InterPro" id="IPR050189">
    <property type="entry name" value="MFS_Efflux_Transporters"/>
</dbReference>
<keyword evidence="2" id="KW-1003">Cell membrane</keyword>
<feature type="transmembrane region" description="Helical" evidence="6">
    <location>
        <begin position="334"/>
        <end position="353"/>
    </location>
</feature>
<name>A0A1H9JRL8_9PSEU</name>
<organism evidence="8 9">
    <name type="scientific">Lentzea flaviverrucosa</name>
    <dbReference type="NCBI Taxonomy" id="200379"/>
    <lineage>
        <taxon>Bacteria</taxon>
        <taxon>Bacillati</taxon>
        <taxon>Actinomycetota</taxon>
        <taxon>Actinomycetes</taxon>
        <taxon>Pseudonocardiales</taxon>
        <taxon>Pseudonocardiaceae</taxon>
        <taxon>Lentzea</taxon>
    </lineage>
</organism>
<keyword evidence="4 6" id="KW-1133">Transmembrane helix</keyword>
<dbReference type="GO" id="GO:0005886">
    <property type="term" value="C:plasma membrane"/>
    <property type="evidence" value="ECO:0007669"/>
    <property type="project" value="UniProtKB-SubCell"/>
</dbReference>
<feature type="transmembrane region" description="Helical" evidence="6">
    <location>
        <begin position="238"/>
        <end position="256"/>
    </location>
</feature>
<feature type="transmembrane region" description="Helical" evidence="6">
    <location>
        <begin position="268"/>
        <end position="285"/>
    </location>
</feature>
<feature type="transmembrane region" description="Helical" evidence="6">
    <location>
        <begin position="130"/>
        <end position="149"/>
    </location>
</feature>
<keyword evidence="5 6" id="KW-0472">Membrane</keyword>
<evidence type="ECO:0000256" key="6">
    <source>
        <dbReference type="SAM" id="Phobius"/>
    </source>
</evidence>
<dbReference type="SUPFAM" id="SSF103473">
    <property type="entry name" value="MFS general substrate transporter"/>
    <property type="match status" value="1"/>
</dbReference>
<feature type="domain" description="Major facilitator superfamily (MFS) profile" evidence="7">
    <location>
        <begin position="6"/>
        <end position="381"/>
    </location>
</feature>